<sequence length="56" mass="5918">MWPLRAPTKLASVNTSPNSASWMLRAGRERSGSDAATPSRSHALAGKNRAGAQRAL</sequence>
<keyword evidence="3" id="KW-1185">Reference proteome</keyword>
<evidence type="ECO:0000256" key="1">
    <source>
        <dbReference type="SAM" id="MobiDB-lite"/>
    </source>
</evidence>
<reference evidence="2 3" key="1">
    <citation type="submission" date="2018-11" db="EMBL/GenBank/DDBJ databases">
        <authorList>
            <consortium name="Pathogen Informatics"/>
        </authorList>
    </citation>
    <scope>NUCLEOTIDE SEQUENCE [LARGE SCALE GENOMIC DNA]</scope>
</reference>
<evidence type="ECO:0000313" key="3">
    <source>
        <dbReference type="Proteomes" id="UP000280834"/>
    </source>
</evidence>
<accession>A0A3P7SZH5</accession>
<protein>
    <submittedName>
        <fullName evidence="2">Uncharacterized protein</fullName>
    </submittedName>
</protein>
<dbReference type="EMBL" id="UZAG01002456">
    <property type="protein sequence ID" value="VDO13491.1"/>
    <property type="molecule type" value="Genomic_DNA"/>
</dbReference>
<proteinExistence type="predicted"/>
<feature type="compositionally biased region" description="Polar residues" evidence="1">
    <location>
        <begin position="11"/>
        <end position="21"/>
    </location>
</feature>
<feature type="region of interest" description="Disordered" evidence="1">
    <location>
        <begin position="1"/>
        <end position="56"/>
    </location>
</feature>
<name>A0A3P7SZH5_9BILA</name>
<organism evidence="2 3">
    <name type="scientific">Brugia timori</name>
    <dbReference type="NCBI Taxonomy" id="42155"/>
    <lineage>
        <taxon>Eukaryota</taxon>
        <taxon>Metazoa</taxon>
        <taxon>Ecdysozoa</taxon>
        <taxon>Nematoda</taxon>
        <taxon>Chromadorea</taxon>
        <taxon>Rhabditida</taxon>
        <taxon>Spirurina</taxon>
        <taxon>Spiruromorpha</taxon>
        <taxon>Filarioidea</taxon>
        <taxon>Onchocercidae</taxon>
        <taxon>Brugia</taxon>
    </lineage>
</organism>
<gene>
    <name evidence="2" type="ORF">BTMF_LOCUS2853</name>
</gene>
<dbReference type="AlphaFoldDB" id="A0A3P7SZH5"/>
<dbReference type="Proteomes" id="UP000280834">
    <property type="component" value="Unassembled WGS sequence"/>
</dbReference>
<evidence type="ECO:0000313" key="2">
    <source>
        <dbReference type="EMBL" id="VDO13491.1"/>
    </source>
</evidence>